<reference evidence="3 4" key="1">
    <citation type="submission" date="2019-10" db="EMBL/GenBank/DDBJ databases">
        <title>Assembly and Annotation for the nematode Trichostrongylus colubriformis.</title>
        <authorList>
            <person name="Martin J."/>
        </authorList>
    </citation>
    <scope>NUCLEOTIDE SEQUENCE [LARGE SCALE GENOMIC DNA]</scope>
    <source>
        <strain evidence="3">G859</strain>
        <tissue evidence="3">Whole worm</tissue>
    </source>
</reference>
<sequence>GDSNPHSKKEKKVRYAEIYRSICEALYAYLASNMESLIFEHNRSRFIAACLETTSSYDLFDRQVPAEMRQKCNEALAQIAKQEFVPMDNERFHLIEHPAGHFTLMAILRCDNALPEDQRLSVEIVNTLSKEELGPVVVIVIVYRCYHNSHSEKLLIKKSNSSKEEVSQIV</sequence>
<dbReference type="PANTHER" id="PTHR13389">
    <property type="entry name" value="PUMILIO HOMOLOG 3"/>
    <property type="match status" value="1"/>
</dbReference>
<protein>
    <recommendedName>
        <fullName evidence="2">CPL domain-containing protein</fullName>
    </recommendedName>
</protein>
<dbReference type="GO" id="GO:0003729">
    <property type="term" value="F:mRNA binding"/>
    <property type="evidence" value="ECO:0007669"/>
    <property type="project" value="TreeGrafter"/>
</dbReference>
<gene>
    <name evidence="3" type="ORF">GCK32_017716</name>
</gene>
<dbReference type="Pfam" id="PF08144">
    <property type="entry name" value="CPL"/>
    <property type="match status" value="1"/>
</dbReference>
<dbReference type="PANTHER" id="PTHR13389:SF0">
    <property type="entry name" value="PUMILIO HOMOLOG 3"/>
    <property type="match status" value="1"/>
</dbReference>
<proteinExistence type="predicted"/>
<dbReference type="InterPro" id="IPR040059">
    <property type="entry name" value="PUM3"/>
</dbReference>
<dbReference type="Proteomes" id="UP001331761">
    <property type="component" value="Unassembled WGS sequence"/>
</dbReference>
<dbReference type="AlphaFoldDB" id="A0AAN8F8R1"/>
<comment type="caution">
    <text evidence="3">The sequence shown here is derived from an EMBL/GenBank/DDBJ whole genome shotgun (WGS) entry which is preliminary data.</text>
</comment>
<feature type="non-terminal residue" evidence="3">
    <location>
        <position position="1"/>
    </location>
</feature>
<evidence type="ECO:0000259" key="2">
    <source>
        <dbReference type="Pfam" id="PF08144"/>
    </source>
</evidence>
<feature type="domain" description="CPL" evidence="2">
    <location>
        <begin position="1"/>
        <end position="117"/>
    </location>
</feature>
<accession>A0AAN8F8R1</accession>
<organism evidence="3 4">
    <name type="scientific">Trichostrongylus colubriformis</name>
    <name type="common">Black scour worm</name>
    <dbReference type="NCBI Taxonomy" id="6319"/>
    <lineage>
        <taxon>Eukaryota</taxon>
        <taxon>Metazoa</taxon>
        <taxon>Ecdysozoa</taxon>
        <taxon>Nematoda</taxon>
        <taxon>Chromadorea</taxon>
        <taxon>Rhabditida</taxon>
        <taxon>Rhabditina</taxon>
        <taxon>Rhabditomorpha</taxon>
        <taxon>Strongyloidea</taxon>
        <taxon>Trichostrongylidae</taxon>
        <taxon>Trichostrongylus</taxon>
    </lineage>
</organism>
<evidence type="ECO:0000313" key="3">
    <source>
        <dbReference type="EMBL" id="KAK5964390.1"/>
    </source>
</evidence>
<dbReference type="GO" id="GO:0006417">
    <property type="term" value="P:regulation of translation"/>
    <property type="evidence" value="ECO:0007669"/>
    <property type="project" value="TreeGrafter"/>
</dbReference>
<dbReference type="GO" id="GO:0005730">
    <property type="term" value="C:nucleolus"/>
    <property type="evidence" value="ECO:0007669"/>
    <property type="project" value="TreeGrafter"/>
</dbReference>
<evidence type="ECO:0000256" key="1">
    <source>
        <dbReference type="ARBA" id="ARBA00022884"/>
    </source>
</evidence>
<dbReference type="EMBL" id="WIXE01025886">
    <property type="protein sequence ID" value="KAK5964390.1"/>
    <property type="molecule type" value="Genomic_DNA"/>
</dbReference>
<name>A0AAN8F8R1_TRICO</name>
<keyword evidence="4" id="KW-1185">Reference proteome</keyword>
<evidence type="ECO:0000313" key="4">
    <source>
        <dbReference type="Proteomes" id="UP001331761"/>
    </source>
</evidence>
<dbReference type="InterPro" id="IPR012959">
    <property type="entry name" value="CPL_dom"/>
</dbReference>
<keyword evidence="1" id="KW-0694">RNA-binding</keyword>